<evidence type="ECO:0000256" key="1">
    <source>
        <dbReference type="ARBA" id="ARBA00022737"/>
    </source>
</evidence>
<reference evidence="3" key="1">
    <citation type="submission" date="2024-02" db="EMBL/GenBank/DDBJ databases">
        <title>Sediminibacterium planktonica sp. nov. and Sediminibacterium longus sp. nov., isolated from surface lake and river water.</title>
        <authorList>
            <person name="Watanabe K."/>
            <person name="Takemine S."/>
            <person name="Ishii Y."/>
            <person name="Ogata Y."/>
            <person name="Shindo C."/>
            <person name="Suda W."/>
        </authorList>
    </citation>
    <scope>NUCLEOTIDE SEQUENCE</scope>
    <source>
        <strain evidence="3">KACHI17</strain>
    </source>
</reference>
<dbReference type="PANTHER" id="PTHR43855:SF1">
    <property type="entry name" value="THIOSULFATE SULFURTRANSFERASE"/>
    <property type="match status" value="1"/>
</dbReference>
<evidence type="ECO:0000259" key="2">
    <source>
        <dbReference type="PROSITE" id="PS50206"/>
    </source>
</evidence>
<feature type="domain" description="Rhodanese" evidence="2">
    <location>
        <begin position="171"/>
        <end position="281"/>
    </location>
</feature>
<dbReference type="EMBL" id="AP029612">
    <property type="protein sequence ID" value="BFG69826.1"/>
    <property type="molecule type" value="Genomic_DNA"/>
</dbReference>
<dbReference type="PROSITE" id="PS50206">
    <property type="entry name" value="RHODANESE_3"/>
    <property type="match status" value="2"/>
</dbReference>
<gene>
    <name evidence="3" type="ORF">KACHI17_07070</name>
</gene>
<name>A0AAT9GGP1_9BACT</name>
<dbReference type="SUPFAM" id="SSF52821">
    <property type="entry name" value="Rhodanese/Cell cycle control phosphatase"/>
    <property type="match status" value="2"/>
</dbReference>
<dbReference type="Pfam" id="PF00581">
    <property type="entry name" value="Rhodanese"/>
    <property type="match status" value="2"/>
</dbReference>
<dbReference type="CDD" id="cd01449">
    <property type="entry name" value="TST_Repeat_2"/>
    <property type="match status" value="1"/>
</dbReference>
<dbReference type="SMART" id="SM00450">
    <property type="entry name" value="RHOD"/>
    <property type="match status" value="2"/>
</dbReference>
<dbReference type="PANTHER" id="PTHR43855">
    <property type="entry name" value="THIOSULFATE SULFURTRANSFERASE"/>
    <property type="match status" value="1"/>
</dbReference>
<feature type="domain" description="Rhodanese" evidence="2">
    <location>
        <begin position="43"/>
        <end position="141"/>
    </location>
</feature>
<keyword evidence="1" id="KW-0677">Repeat</keyword>
<sequence>MGISVSVIAFTKPNPVPVLVEAQWLKEHQADKDLVILQTNFIRLDFEREHIAGARFLWPDWLAAHSPEGNFNAPGIEAANRVLQSLGINKESHVVLVFTKADITVTARMFLTLEHLGLYGQVSLLNGGLEAWKYFGFEVIAGASPVVKNGNFTAAYQQLLVDKNYVQNALLKKDKLVVDARLKRFYDGDPTGNPRDGHITGALNLPFPDLIDSFTCIKPIAELQVYFDKVNTDKHKEMIGYCFIGQTASVVYLAGRLLGYPMRIYDGSLQEWSRLPELPMEKSKQ</sequence>
<protein>
    <submittedName>
        <fullName evidence="3">Sulfurtransferase</fullName>
    </submittedName>
</protein>
<dbReference type="InterPro" id="IPR036873">
    <property type="entry name" value="Rhodanese-like_dom_sf"/>
</dbReference>
<dbReference type="InterPro" id="IPR001763">
    <property type="entry name" value="Rhodanese-like_dom"/>
</dbReference>
<proteinExistence type="predicted"/>
<evidence type="ECO:0000313" key="3">
    <source>
        <dbReference type="EMBL" id="BFG69826.1"/>
    </source>
</evidence>
<dbReference type="CDD" id="cd01448">
    <property type="entry name" value="TST_Repeat_1"/>
    <property type="match status" value="1"/>
</dbReference>
<dbReference type="InterPro" id="IPR051126">
    <property type="entry name" value="Thiosulfate_sulfurtransferase"/>
</dbReference>
<organism evidence="3">
    <name type="scientific">Sediminibacterium sp. KACHI17</name>
    <dbReference type="NCBI Taxonomy" id="1751071"/>
    <lineage>
        <taxon>Bacteria</taxon>
        <taxon>Pseudomonadati</taxon>
        <taxon>Bacteroidota</taxon>
        <taxon>Chitinophagia</taxon>
        <taxon>Chitinophagales</taxon>
        <taxon>Chitinophagaceae</taxon>
        <taxon>Sediminibacterium</taxon>
    </lineage>
</organism>
<dbReference type="Gene3D" id="3.40.250.10">
    <property type="entry name" value="Rhodanese-like domain"/>
    <property type="match status" value="2"/>
</dbReference>
<dbReference type="AlphaFoldDB" id="A0AAT9GGP1"/>
<accession>A0AAT9GGP1</accession>